<dbReference type="PANTHER" id="PTHR33116">
    <property type="entry name" value="REVERSE TRANSCRIPTASE ZINC-BINDING DOMAIN-CONTAINING PROTEIN-RELATED-RELATED"/>
    <property type="match status" value="1"/>
</dbReference>
<keyword evidence="2" id="KW-0548">Nucleotidyltransferase</keyword>
<dbReference type="AlphaFoldDB" id="A0A1R3K1V3"/>
<dbReference type="InterPro" id="IPR036397">
    <property type="entry name" value="RNaseH_sf"/>
</dbReference>
<dbReference type="InterPro" id="IPR002156">
    <property type="entry name" value="RNaseH_domain"/>
</dbReference>
<evidence type="ECO:0000313" key="2">
    <source>
        <dbReference type="EMBL" id="OMP01064.1"/>
    </source>
</evidence>
<dbReference type="GO" id="GO:0003676">
    <property type="term" value="F:nucleic acid binding"/>
    <property type="evidence" value="ECO:0007669"/>
    <property type="project" value="InterPro"/>
</dbReference>
<gene>
    <name evidence="2" type="ORF">CCACVL1_03176</name>
</gene>
<dbReference type="CDD" id="cd01650">
    <property type="entry name" value="RT_nLTR_like"/>
    <property type="match status" value="1"/>
</dbReference>
<dbReference type="Gramene" id="OMP01064">
    <property type="protein sequence ID" value="OMP01064"/>
    <property type="gene ID" value="CCACVL1_03176"/>
</dbReference>
<dbReference type="InterPro" id="IPR012337">
    <property type="entry name" value="RNaseH-like_sf"/>
</dbReference>
<evidence type="ECO:0000259" key="1">
    <source>
        <dbReference type="PROSITE" id="PS50878"/>
    </source>
</evidence>
<organism evidence="2 3">
    <name type="scientific">Corchorus capsularis</name>
    <name type="common">Jute</name>
    <dbReference type="NCBI Taxonomy" id="210143"/>
    <lineage>
        <taxon>Eukaryota</taxon>
        <taxon>Viridiplantae</taxon>
        <taxon>Streptophyta</taxon>
        <taxon>Embryophyta</taxon>
        <taxon>Tracheophyta</taxon>
        <taxon>Spermatophyta</taxon>
        <taxon>Magnoliopsida</taxon>
        <taxon>eudicotyledons</taxon>
        <taxon>Gunneridae</taxon>
        <taxon>Pentapetalae</taxon>
        <taxon>rosids</taxon>
        <taxon>malvids</taxon>
        <taxon>Malvales</taxon>
        <taxon>Malvaceae</taxon>
        <taxon>Grewioideae</taxon>
        <taxon>Apeibeae</taxon>
        <taxon>Corchorus</taxon>
    </lineage>
</organism>
<dbReference type="InterPro" id="IPR043502">
    <property type="entry name" value="DNA/RNA_pol_sf"/>
</dbReference>
<dbReference type="Gene3D" id="3.30.420.10">
    <property type="entry name" value="Ribonuclease H-like superfamily/Ribonuclease H"/>
    <property type="match status" value="1"/>
</dbReference>
<feature type="domain" description="Reverse transcriptase" evidence="1">
    <location>
        <begin position="1"/>
        <end position="221"/>
    </location>
</feature>
<keyword evidence="3" id="KW-1185">Reference proteome</keyword>
<dbReference type="GO" id="GO:0003964">
    <property type="term" value="F:RNA-directed DNA polymerase activity"/>
    <property type="evidence" value="ECO:0007669"/>
    <property type="project" value="UniProtKB-KW"/>
</dbReference>
<keyword evidence="2" id="KW-0808">Transferase</keyword>
<dbReference type="Pfam" id="PF13456">
    <property type="entry name" value="RVT_3"/>
    <property type="match status" value="1"/>
</dbReference>
<dbReference type="OMA" id="IEINDIC"/>
<proteinExistence type="predicted"/>
<dbReference type="CDD" id="cd06222">
    <property type="entry name" value="RNase_H_like"/>
    <property type="match status" value="1"/>
</dbReference>
<keyword evidence="2" id="KW-0695">RNA-directed DNA polymerase</keyword>
<dbReference type="InterPro" id="IPR000477">
    <property type="entry name" value="RT_dom"/>
</dbReference>
<dbReference type="EMBL" id="AWWV01006522">
    <property type="protein sequence ID" value="OMP01064.1"/>
    <property type="molecule type" value="Genomic_DNA"/>
</dbReference>
<dbReference type="OrthoDB" id="1436613at2759"/>
<dbReference type="PANTHER" id="PTHR33116:SF70">
    <property type="entry name" value="NON-LTR RETROELEMENT REVERSE TRANSCRIPTASE-LIKE PROTEIN"/>
    <property type="match status" value="1"/>
</dbReference>
<dbReference type="SUPFAM" id="SSF53098">
    <property type="entry name" value="Ribonuclease H-like"/>
    <property type="match status" value="1"/>
</dbReference>
<name>A0A1R3K1V3_COCAP</name>
<reference evidence="2 3" key="1">
    <citation type="submission" date="2013-09" db="EMBL/GenBank/DDBJ databases">
        <title>Corchorus capsularis genome sequencing.</title>
        <authorList>
            <person name="Alam M."/>
            <person name="Haque M.S."/>
            <person name="Islam M.S."/>
            <person name="Emdad E.M."/>
            <person name="Islam M.M."/>
            <person name="Ahmed B."/>
            <person name="Halim A."/>
            <person name="Hossen Q.M.M."/>
            <person name="Hossain M.Z."/>
            <person name="Ahmed R."/>
            <person name="Khan M.M."/>
            <person name="Islam R."/>
            <person name="Rashid M.M."/>
            <person name="Khan S.A."/>
            <person name="Rahman M.S."/>
            <person name="Alam M."/>
        </authorList>
    </citation>
    <scope>NUCLEOTIDE SEQUENCE [LARGE SCALE GENOMIC DNA]</scope>
    <source>
        <strain evidence="3">cv. CVL-1</strain>
        <tissue evidence="2">Whole seedling</tissue>
    </source>
</reference>
<dbReference type="GO" id="GO:0004523">
    <property type="term" value="F:RNA-DNA hybrid ribonuclease activity"/>
    <property type="evidence" value="ECO:0007669"/>
    <property type="project" value="InterPro"/>
</dbReference>
<dbReference type="Pfam" id="PF00078">
    <property type="entry name" value="RVT_1"/>
    <property type="match status" value="1"/>
</dbReference>
<dbReference type="PROSITE" id="PS50878">
    <property type="entry name" value="RT_POL"/>
    <property type="match status" value="1"/>
</dbReference>
<evidence type="ECO:0000313" key="3">
    <source>
        <dbReference type="Proteomes" id="UP000188268"/>
    </source>
</evidence>
<dbReference type="Proteomes" id="UP000188268">
    <property type="component" value="Unassembled WGS sequence"/>
</dbReference>
<comment type="caution">
    <text evidence="2">The sequence shown here is derived from an EMBL/GenBank/DDBJ whole genome shotgun (WGS) entry which is preliminary data.</text>
</comment>
<accession>A0A1R3K1V3</accession>
<dbReference type="InterPro" id="IPR026960">
    <property type="entry name" value="RVT-Znf"/>
</dbReference>
<dbReference type="Pfam" id="PF13966">
    <property type="entry name" value="zf-RVT"/>
    <property type="match status" value="1"/>
</dbReference>
<sequence>MGSQAAFISGRRASDNIILVQEAIHSARTSKGKDGWMVIKIDLKKAFDRLEWSFIRDMLIFFKFPSDLISLIMSCVTNPSLSVIVNGTASESCHATRGIRQGDPISPYLFILCMEFLSLCIEKEVISGNWCPIRIGKGDPKVSHALFADDIIFFAKANNRNCESILNTLDFFCERSGQKVNVDKSKIWFSPTVSEESSCRITRNLDFRKTNNLGLYLGHPILDAIVDYNMQVSHLPAATLEEVDRIQRNFVWGDGEENKKIHLVGWDRITRSKKRGGLNLRKAKLRNIALMAKLVWRAKKNPEDLWVKAINSKYKLLELKKRVGSNSDVWTSMMKGVEVFRKGCRHVIKSGGSTNFWHDHWMDNHSLRSLISGPLMFGEEELMVKDCIGNDGEWNLDKISFCFPLSISSKILSTAFCFQGEVSDSFCWYNSSNGQFSLSSAYDIAADFDHAPENPMFWKKLWSTHCHNRIKFFLWLLAHDKICTKSLLCHRNISPDLCCDLCPDSEEDAFHIMRNCVLATSIWNLCSSLPSNFFSQLNLFDWLSSNLSSSFFSNGIPWNILFSYICWGLWKSRNIRLFQGHVLTSSQVFNEYHIKAVEFFHIGLPAAKMVSSLVDVCWNPPPQGWFKLNSDGSSVGNPGSSGAGGIIRKDTGEWFVGYVRKIHCATSLQAEFWGLRDGLTLAVDHGISFLDIAVDAKNVISLLNDADIDTHPLGNIIYDCRKLMERIQNIKISHSFREANQAADAFANRGRMLDESFVVYNCIPDFVMNILIANTMGISFPRSVNSSNS</sequence>
<dbReference type="SUPFAM" id="SSF56672">
    <property type="entry name" value="DNA/RNA polymerases"/>
    <property type="match status" value="1"/>
</dbReference>
<dbReference type="InterPro" id="IPR044730">
    <property type="entry name" value="RNase_H-like_dom_plant"/>
</dbReference>
<protein>
    <submittedName>
        <fullName evidence="2">Reverse transcriptase</fullName>
    </submittedName>
</protein>